<dbReference type="InterPro" id="IPR011008">
    <property type="entry name" value="Dimeric_a/b-barrel"/>
</dbReference>
<organism evidence="2 3">
    <name type="scientific">Zhongshania aliphaticivorans</name>
    <dbReference type="NCBI Taxonomy" id="1470434"/>
    <lineage>
        <taxon>Bacteria</taxon>
        <taxon>Pseudomonadati</taxon>
        <taxon>Pseudomonadota</taxon>
        <taxon>Gammaproteobacteria</taxon>
        <taxon>Cellvibrionales</taxon>
        <taxon>Spongiibacteraceae</taxon>
        <taxon>Zhongshania</taxon>
    </lineage>
</organism>
<gene>
    <name evidence="2" type="ORF">AZF00_07100</name>
</gene>
<evidence type="ECO:0000313" key="2">
    <source>
        <dbReference type="EMBL" id="AMO68086.1"/>
    </source>
</evidence>
<dbReference type="EMBL" id="CP014544">
    <property type="protein sequence ID" value="AMO68086.1"/>
    <property type="molecule type" value="Genomic_DNA"/>
</dbReference>
<dbReference type="RefSeq" id="WP_008247341.1">
    <property type="nucleotide sequence ID" value="NZ_CP014544.1"/>
</dbReference>
<dbReference type="SUPFAM" id="SSF54909">
    <property type="entry name" value="Dimeric alpha+beta barrel"/>
    <property type="match status" value="1"/>
</dbReference>
<evidence type="ECO:0000313" key="3">
    <source>
        <dbReference type="Proteomes" id="UP000074119"/>
    </source>
</evidence>
<evidence type="ECO:0000259" key="1">
    <source>
        <dbReference type="Pfam" id="PF07110"/>
    </source>
</evidence>
<accession>A0A127M4H0</accession>
<name>A0A127M4H0_9GAMM</name>
<dbReference type="InterPro" id="IPR009799">
    <property type="entry name" value="EthD_dom"/>
</dbReference>
<dbReference type="KEGG" id="zal:AZF00_07100"/>
<reference evidence="2 3" key="1">
    <citation type="submission" date="2015-12" db="EMBL/GenBank/DDBJ databases">
        <authorList>
            <person name="Shamseldin A."/>
            <person name="Moawad H."/>
            <person name="Abd El-Rahim W.M."/>
            <person name="Sadowsky M.J."/>
        </authorList>
    </citation>
    <scope>NUCLEOTIDE SEQUENCE [LARGE SCALE GENOMIC DNA]</scope>
    <source>
        <strain evidence="2 3">SM2</strain>
    </source>
</reference>
<dbReference type="Proteomes" id="UP000074119">
    <property type="component" value="Chromosome"/>
</dbReference>
<dbReference type="STRING" id="1470434.AZF00_07100"/>
<protein>
    <recommendedName>
        <fullName evidence="1">EthD domain-containing protein</fullName>
    </recommendedName>
</protein>
<feature type="domain" description="EthD" evidence="1">
    <location>
        <begin position="127"/>
        <end position="202"/>
    </location>
</feature>
<dbReference type="AlphaFoldDB" id="A0A127M4H0"/>
<proteinExistence type="predicted"/>
<sequence length="230" mass="25963">MQKVIYLMWAGVPGPEFNQRLLSWLAPELAAQAGVKRIQLNLVDDAVAAASALRMENSAQGFDAMCSLYLDDGAERLVLQEYIQSCCVQFSRYHVDEFEALENTTQRVGRGQRTPGFSQVALLRCPQNMAYEDWRGYWQGTHTQIAIDTQSSFRYVQNVVTELAGSDVGCYHAIVEECFPAEAMTDPEVFYAAKGDPEKYQANCQKMISSCQNFIDFDEIDVIPTSEYQF</sequence>
<dbReference type="GO" id="GO:0016491">
    <property type="term" value="F:oxidoreductase activity"/>
    <property type="evidence" value="ECO:0007669"/>
    <property type="project" value="InterPro"/>
</dbReference>
<dbReference type="Pfam" id="PF07110">
    <property type="entry name" value="EthD"/>
    <property type="match status" value="1"/>
</dbReference>